<name>A0A821XS84_9NEOP</name>
<sequence length="153" mass="18081">MEHLIESVRKRPCLWQLDLKEYKDNELKEAAWEEVFNECDFPSVAEIKNLWKKLRDGHRQALNAKKKTTGQAADSKPIWKYEHLMEFLIPNMKNRHQHTNVGTSSRNTTDTLNDDSLTGDESMDSLKEFRIKKNKTIHSILEDEQKRREKRSA</sequence>
<gene>
    <name evidence="3" type="ORF">PMACD_LOCUS15294</name>
</gene>
<dbReference type="AlphaFoldDB" id="A0A821XS84"/>
<protein>
    <recommendedName>
        <fullName evidence="2">MADF domain-containing protein</fullName>
    </recommendedName>
</protein>
<dbReference type="GO" id="GO:0006357">
    <property type="term" value="P:regulation of transcription by RNA polymerase II"/>
    <property type="evidence" value="ECO:0007669"/>
    <property type="project" value="TreeGrafter"/>
</dbReference>
<keyword evidence="4" id="KW-1185">Reference proteome</keyword>
<dbReference type="PROSITE" id="PS51029">
    <property type="entry name" value="MADF"/>
    <property type="match status" value="1"/>
</dbReference>
<feature type="compositionally biased region" description="Low complexity" evidence="1">
    <location>
        <begin position="103"/>
        <end position="116"/>
    </location>
</feature>
<dbReference type="PANTHER" id="PTHR12243:SF60">
    <property type="entry name" value="SI:CH211-15D5.12-RELATED"/>
    <property type="match status" value="1"/>
</dbReference>
<feature type="domain" description="MADF" evidence="2">
    <location>
        <begin position="3"/>
        <end position="93"/>
    </location>
</feature>
<dbReference type="InterPro" id="IPR006578">
    <property type="entry name" value="MADF-dom"/>
</dbReference>
<proteinExistence type="predicted"/>
<evidence type="ECO:0000256" key="1">
    <source>
        <dbReference type="SAM" id="MobiDB-lite"/>
    </source>
</evidence>
<dbReference type="InterPro" id="IPR039353">
    <property type="entry name" value="TF_Adf1"/>
</dbReference>
<evidence type="ECO:0000259" key="2">
    <source>
        <dbReference type="PROSITE" id="PS51029"/>
    </source>
</evidence>
<organism evidence="3 4">
    <name type="scientific">Pieris macdunnoughi</name>
    <dbReference type="NCBI Taxonomy" id="345717"/>
    <lineage>
        <taxon>Eukaryota</taxon>
        <taxon>Metazoa</taxon>
        <taxon>Ecdysozoa</taxon>
        <taxon>Arthropoda</taxon>
        <taxon>Hexapoda</taxon>
        <taxon>Insecta</taxon>
        <taxon>Pterygota</taxon>
        <taxon>Neoptera</taxon>
        <taxon>Endopterygota</taxon>
        <taxon>Lepidoptera</taxon>
        <taxon>Glossata</taxon>
        <taxon>Ditrysia</taxon>
        <taxon>Papilionoidea</taxon>
        <taxon>Pieridae</taxon>
        <taxon>Pierinae</taxon>
        <taxon>Pieris</taxon>
    </lineage>
</organism>
<dbReference type="OrthoDB" id="7682111at2759"/>
<comment type="caution">
    <text evidence="3">The sequence shown here is derived from an EMBL/GenBank/DDBJ whole genome shotgun (WGS) entry which is preliminary data.</text>
</comment>
<evidence type="ECO:0000313" key="4">
    <source>
        <dbReference type="Proteomes" id="UP000663880"/>
    </source>
</evidence>
<dbReference type="GO" id="GO:0005634">
    <property type="term" value="C:nucleus"/>
    <property type="evidence" value="ECO:0007669"/>
    <property type="project" value="TreeGrafter"/>
</dbReference>
<dbReference type="EMBL" id="CAJOBZ010000070">
    <property type="protein sequence ID" value="CAF4947182.1"/>
    <property type="molecule type" value="Genomic_DNA"/>
</dbReference>
<feature type="region of interest" description="Disordered" evidence="1">
    <location>
        <begin position="94"/>
        <end position="121"/>
    </location>
</feature>
<dbReference type="Proteomes" id="UP000663880">
    <property type="component" value="Unassembled WGS sequence"/>
</dbReference>
<dbReference type="Pfam" id="PF10545">
    <property type="entry name" value="MADF_DNA_bdg"/>
    <property type="match status" value="1"/>
</dbReference>
<dbReference type="GO" id="GO:0005667">
    <property type="term" value="C:transcription regulator complex"/>
    <property type="evidence" value="ECO:0007669"/>
    <property type="project" value="TreeGrafter"/>
</dbReference>
<dbReference type="SMART" id="SM00595">
    <property type="entry name" value="MADF"/>
    <property type="match status" value="1"/>
</dbReference>
<evidence type="ECO:0000313" key="3">
    <source>
        <dbReference type="EMBL" id="CAF4947182.1"/>
    </source>
</evidence>
<dbReference type="PANTHER" id="PTHR12243">
    <property type="entry name" value="MADF DOMAIN TRANSCRIPTION FACTOR"/>
    <property type="match status" value="1"/>
</dbReference>
<accession>A0A821XS84</accession>
<reference evidence="3" key="1">
    <citation type="submission" date="2021-02" db="EMBL/GenBank/DDBJ databases">
        <authorList>
            <person name="Steward A R."/>
        </authorList>
    </citation>
    <scope>NUCLEOTIDE SEQUENCE</scope>
</reference>